<evidence type="ECO:0000256" key="2">
    <source>
        <dbReference type="ARBA" id="ARBA00006375"/>
    </source>
</evidence>
<keyword evidence="8" id="KW-0496">Mitochondrion</keyword>
<feature type="repeat" description="Solcar" evidence="10">
    <location>
        <begin position="218"/>
        <end position="304"/>
    </location>
</feature>
<keyword evidence="14" id="KW-1185">Reference proteome</keyword>
<keyword evidence="9 10" id="KW-0472">Membrane</keyword>
<evidence type="ECO:0000256" key="4">
    <source>
        <dbReference type="ARBA" id="ARBA00022692"/>
    </source>
</evidence>
<dbReference type="FunFam" id="1.50.40.10:FF:000064">
    <property type="entry name" value="Mitochondrial tricarboxylate transporter (Ctp)"/>
    <property type="match status" value="1"/>
</dbReference>
<keyword evidence="4 10" id="KW-0812">Transmembrane</keyword>
<dbReference type="PANTHER" id="PTHR45788:SF4">
    <property type="entry name" value="TRICARBOXYLATE TRANSPORT PROTEIN, MITOCHONDRIAL"/>
    <property type="match status" value="1"/>
</dbReference>
<dbReference type="STRING" id="2025994.A0A2T3A3X9"/>
<organism evidence="13 14">
    <name type="scientific">Coniella lustricola</name>
    <dbReference type="NCBI Taxonomy" id="2025994"/>
    <lineage>
        <taxon>Eukaryota</taxon>
        <taxon>Fungi</taxon>
        <taxon>Dikarya</taxon>
        <taxon>Ascomycota</taxon>
        <taxon>Pezizomycotina</taxon>
        <taxon>Sordariomycetes</taxon>
        <taxon>Sordariomycetidae</taxon>
        <taxon>Diaporthales</taxon>
        <taxon>Schizoparmaceae</taxon>
        <taxon>Coniella</taxon>
    </lineage>
</organism>
<comment type="similarity">
    <text evidence="2 11">Belongs to the mitochondrial carrier (TC 2.A.29) family.</text>
</comment>
<sequence length="315" mass="33947">MASTAPAAVAAAPSAPTTTSTTMNEKKLPPPSPLRSILAGSLAGGIEIAITYPAEFAKTRTQLNRRLPDGQKLPWPPFGKQWYAGCTTLIIGNSAKAGIRFVAFDQYKRMLADPEGKVTGPRAALAGFAAGVTESLFAVTPTEAIKTQLIDDRKRAVPRMRGFLHAVPIIYKERGIAGFFAGFVPTTARQAANSAVRFGSYNFFKQAAQSYVTPGEKLSTPATFGIGAMAGLVTVLVTQPLDTIKTRMQSIEARSLYGNSFKCASLIFKEEGVLTFWSGVAPRLARLVMSGAIVFTMYEKCMDAFDRADPERKYI</sequence>
<dbReference type="EMBL" id="KZ678478">
    <property type="protein sequence ID" value="PSR82409.1"/>
    <property type="molecule type" value="Genomic_DNA"/>
</dbReference>
<gene>
    <name evidence="13" type="ORF">BD289DRAFT_437445</name>
</gene>
<dbReference type="FunFam" id="1.50.40.10:FF:000092">
    <property type="entry name" value="Mitochondrial tricarboxylate transporter"/>
    <property type="match status" value="1"/>
</dbReference>
<dbReference type="SUPFAM" id="SSF103506">
    <property type="entry name" value="Mitochondrial carrier"/>
    <property type="match status" value="1"/>
</dbReference>
<keyword evidence="7" id="KW-1133">Transmembrane helix</keyword>
<protein>
    <submittedName>
        <fullName evidence="13">Putative transport protein</fullName>
    </submittedName>
</protein>
<evidence type="ECO:0000256" key="1">
    <source>
        <dbReference type="ARBA" id="ARBA00004448"/>
    </source>
</evidence>
<feature type="repeat" description="Solcar" evidence="10">
    <location>
        <begin position="31"/>
        <end position="110"/>
    </location>
</feature>
<evidence type="ECO:0000313" key="13">
    <source>
        <dbReference type="EMBL" id="PSR82409.1"/>
    </source>
</evidence>
<evidence type="ECO:0000256" key="10">
    <source>
        <dbReference type="PROSITE-ProRule" id="PRU00282"/>
    </source>
</evidence>
<evidence type="ECO:0000256" key="11">
    <source>
        <dbReference type="RuleBase" id="RU000488"/>
    </source>
</evidence>
<feature type="compositionally biased region" description="Low complexity" evidence="12">
    <location>
        <begin position="1"/>
        <end position="22"/>
    </location>
</feature>
<dbReference type="InterPro" id="IPR002067">
    <property type="entry name" value="MCP"/>
</dbReference>
<keyword evidence="3 11" id="KW-0813">Transport</keyword>
<dbReference type="InParanoid" id="A0A2T3A3X9"/>
<dbReference type="FunCoup" id="A0A2T3A3X9">
    <property type="interactions" value="660"/>
</dbReference>
<dbReference type="PROSITE" id="PS50920">
    <property type="entry name" value="SOLCAR"/>
    <property type="match status" value="3"/>
</dbReference>
<dbReference type="GO" id="GO:0006843">
    <property type="term" value="P:mitochondrial citrate transmembrane transport"/>
    <property type="evidence" value="ECO:0007669"/>
    <property type="project" value="TreeGrafter"/>
</dbReference>
<proteinExistence type="inferred from homology"/>
<dbReference type="PRINTS" id="PR00926">
    <property type="entry name" value="MITOCARRIER"/>
</dbReference>
<keyword evidence="6" id="KW-0999">Mitochondrion inner membrane</keyword>
<feature type="region of interest" description="Disordered" evidence="12">
    <location>
        <begin position="1"/>
        <end position="31"/>
    </location>
</feature>
<evidence type="ECO:0000256" key="9">
    <source>
        <dbReference type="ARBA" id="ARBA00023136"/>
    </source>
</evidence>
<evidence type="ECO:0000313" key="14">
    <source>
        <dbReference type="Proteomes" id="UP000241462"/>
    </source>
</evidence>
<dbReference type="Pfam" id="PF00153">
    <property type="entry name" value="Mito_carr"/>
    <property type="match status" value="3"/>
</dbReference>
<dbReference type="Gene3D" id="1.50.40.10">
    <property type="entry name" value="Mitochondrial carrier domain"/>
    <property type="match status" value="2"/>
</dbReference>
<comment type="subcellular location">
    <subcellularLocation>
        <location evidence="1">Mitochondrion inner membrane</location>
        <topology evidence="1">Multi-pass membrane protein</topology>
    </subcellularLocation>
</comment>
<evidence type="ECO:0000256" key="7">
    <source>
        <dbReference type="ARBA" id="ARBA00022989"/>
    </source>
</evidence>
<dbReference type="InterPro" id="IPR049563">
    <property type="entry name" value="TXTP-like"/>
</dbReference>
<dbReference type="Proteomes" id="UP000241462">
    <property type="component" value="Unassembled WGS sequence"/>
</dbReference>
<dbReference type="PANTHER" id="PTHR45788">
    <property type="entry name" value="SUCCINATE/FUMARATE MITOCHONDRIAL TRANSPORTER-RELATED"/>
    <property type="match status" value="1"/>
</dbReference>
<dbReference type="OrthoDB" id="44467at2759"/>
<dbReference type="GO" id="GO:0071913">
    <property type="term" value="F:citrate secondary active transmembrane transporter activity"/>
    <property type="evidence" value="ECO:0007669"/>
    <property type="project" value="TreeGrafter"/>
</dbReference>
<keyword evidence="5" id="KW-0677">Repeat</keyword>
<evidence type="ECO:0000256" key="12">
    <source>
        <dbReference type="SAM" id="MobiDB-lite"/>
    </source>
</evidence>
<dbReference type="InterPro" id="IPR023395">
    <property type="entry name" value="MCP_dom_sf"/>
</dbReference>
<name>A0A2T3A3X9_9PEZI</name>
<reference evidence="13 14" key="1">
    <citation type="journal article" date="2018" name="Mycol. Prog.">
        <title>Coniella lustricola, a new species from submerged detritus.</title>
        <authorList>
            <person name="Raudabaugh D.B."/>
            <person name="Iturriaga T."/>
            <person name="Carver A."/>
            <person name="Mondo S."/>
            <person name="Pangilinan J."/>
            <person name="Lipzen A."/>
            <person name="He G."/>
            <person name="Amirebrahimi M."/>
            <person name="Grigoriev I.V."/>
            <person name="Miller A.N."/>
        </authorList>
    </citation>
    <scope>NUCLEOTIDE SEQUENCE [LARGE SCALE GENOMIC DNA]</scope>
    <source>
        <strain evidence="13 14">B22-T-1</strain>
    </source>
</reference>
<dbReference type="GO" id="GO:0005743">
    <property type="term" value="C:mitochondrial inner membrane"/>
    <property type="evidence" value="ECO:0007669"/>
    <property type="project" value="UniProtKB-SubCell"/>
</dbReference>
<evidence type="ECO:0000256" key="3">
    <source>
        <dbReference type="ARBA" id="ARBA00022448"/>
    </source>
</evidence>
<dbReference type="AlphaFoldDB" id="A0A2T3A3X9"/>
<feature type="repeat" description="Solcar" evidence="10">
    <location>
        <begin position="121"/>
        <end position="207"/>
    </location>
</feature>
<evidence type="ECO:0000256" key="6">
    <source>
        <dbReference type="ARBA" id="ARBA00022792"/>
    </source>
</evidence>
<evidence type="ECO:0000256" key="8">
    <source>
        <dbReference type="ARBA" id="ARBA00023128"/>
    </source>
</evidence>
<evidence type="ECO:0000256" key="5">
    <source>
        <dbReference type="ARBA" id="ARBA00022737"/>
    </source>
</evidence>
<dbReference type="InterPro" id="IPR018108">
    <property type="entry name" value="MCP_transmembrane"/>
</dbReference>
<accession>A0A2T3A3X9</accession>